<evidence type="ECO:0000313" key="3">
    <source>
        <dbReference type="Proteomes" id="UP000813427"/>
    </source>
</evidence>
<sequence>MATPSPDRRSSPASCGPERNNTNSTPGYQAADNEDLSAAADVSMPDFFESSGTTEVFTPESSKLKMRAVWHLPADASDPTNDHVPEPDPPEADIDTVNVIDPTSTIFIATTIIIASIVLSKFYLTPRPPAVDESSGMIARIVIDEIIRNVDKDVAVVKANRQKVQNRLKKARASLAAKHHTAEKELELLKTVDKLEVDVKQAKKALFEQFCRRRAWGERLDRVNLLDG</sequence>
<dbReference type="Proteomes" id="UP000813427">
    <property type="component" value="Unassembled WGS sequence"/>
</dbReference>
<evidence type="ECO:0000313" key="2">
    <source>
        <dbReference type="EMBL" id="KAH7232796.1"/>
    </source>
</evidence>
<accession>A0A8K0RNR6</accession>
<feature type="region of interest" description="Disordered" evidence="1">
    <location>
        <begin position="1"/>
        <end position="43"/>
    </location>
</feature>
<evidence type="ECO:0000256" key="1">
    <source>
        <dbReference type="SAM" id="MobiDB-lite"/>
    </source>
</evidence>
<dbReference type="AlphaFoldDB" id="A0A8K0RNR6"/>
<gene>
    <name evidence="2" type="ORF">BKA59DRAFT_460259</name>
</gene>
<keyword evidence="3" id="KW-1185">Reference proteome</keyword>
<proteinExistence type="predicted"/>
<dbReference type="EMBL" id="JAGPXF010000008">
    <property type="protein sequence ID" value="KAH7232796.1"/>
    <property type="molecule type" value="Genomic_DNA"/>
</dbReference>
<comment type="caution">
    <text evidence="2">The sequence shown here is derived from an EMBL/GenBank/DDBJ whole genome shotgun (WGS) entry which is preliminary data.</text>
</comment>
<organism evidence="2 3">
    <name type="scientific">Fusarium tricinctum</name>
    <dbReference type="NCBI Taxonomy" id="61284"/>
    <lineage>
        <taxon>Eukaryota</taxon>
        <taxon>Fungi</taxon>
        <taxon>Dikarya</taxon>
        <taxon>Ascomycota</taxon>
        <taxon>Pezizomycotina</taxon>
        <taxon>Sordariomycetes</taxon>
        <taxon>Hypocreomycetidae</taxon>
        <taxon>Hypocreales</taxon>
        <taxon>Nectriaceae</taxon>
        <taxon>Fusarium</taxon>
        <taxon>Fusarium tricinctum species complex</taxon>
    </lineage>
</organism>
<feature type="compositionally biased region" description="Basic and acidic residues" evidence="1">
    <location>
        <begin position="1"/>
        <end position="10"/>
    </location>
</feature>
<protein>
    <submittedName>
        <fullName evidence="2">Uncharacterized protein</fullName>
    </submittedName>
</protein>
<reference evidence="2" key="1">
    <citation type="journal article" date="2021" name="Nat. Commun.">
        <title>Genetic determinants of endophytism in the Arabidopsis root mycobiome.</title>
        <authorList>
            <person name="Mesny F."/>
            <person name="Miyauchi S."/>
            <person name="Thiergart T."/>
            <person name="Pickel B."/>
            <person name="Atanasova L."/>
            <person name="Karlsson M."/>
            <person name="Huettel B."/>
            <person name="Barry K.W."/>
            <person name="Haridas S."/>
            <person name="Chen C."/>
            <person name="Bauer D."/>
            <person name="Andreopoulos W."/>
            <person name="Pangilinan J."/>
            <person name="LaButti K."/>
            <person name="Riley R."/>
            <person name="Lipzen A."/>
            <person name="Clum A."/>
            <person name="Drula E."/>
            <person name="Henrissat B."/>
            <person name="Kohler A."/>
            <person name="Grigoriev I.V."/>
            <person name="Martin F.M."/>
            <person name="Hacquard S."/>
        </authorList>
    </citation>
    <scope>NUCLEOTIDE SEQUENCE</scope>
    <source>
        <strain evidence="2">MPI-SDFR-AT-0068</strain>
    </source>
</reference>
<name>A0A8K0RNR6_9HYPO</name>